<evidence type="ECO:0000313" key="1">
    <source>
        <dbReference type="EMBL" id="KKN85098.1"/>
    </source>
</evidence>
<dbReference type="AlphaFoldDB" id="A0A0F9X106"/>
<organism evidence="1">
    <name type="scientific">marine sediment metagenome</name>
    <dbReference type="NCBI Taxonomy" id="412755"/>
    <lineage>
        <taxon>unclassified sequences</taxon>
        <taxon>metagenomes</taxon>
        <taxon>ecological metagenomes</taxon>
    </lineage>
</organism>
<protein>
    <submittedName>
        <fullName evidence="1">Uncharacterized protein</fullName>
    </submittedName>
</protein>
<reference evidence="1" key="1">
    <citation type="journal article" date="2015" name="Nature">
        <title>Complex archaea that bridge the gap between prokaryotes and eukaryotes.</title>
        <authorList>
            <person name="Spang A."/>
            <person name="Saw J.H."/>
            <person name="Jorgensen S.L."/>
            <person name="Zaremba-Niedzwiedzka K."/>
            <person name="Martijn J."/>
            <person name="Lind A.E."/>
            <person name="van Eijk R."/>
            <person name="Schleper C."/>
            <person name="Guy L."/>
            <person name="Ettema T.J."/>
        </authorList>
    </citation>
    <scope>NUCLEOTIDE SEQUENCE</scope>
</reference>
<sequence length="84" mass="9157">MTIQMVYPSTAIDMLGPYLAAKVTCPACQHENLLVRTEGPVSPVKAVDVCSHIRAHIIDDDGESVFEFEYTPISFAGVQAPHAR</sequence>
<dbReference type="EMBL" id="LAZR01000163">
    <property type="protein sequence ID" value="KKN85098.1"/>
    <property type="molecule type" value="Genomic_DNA"/>
</dbReference>
<name>A0A0F9X106_9ZZZZ</name>
<accession>A0A0F9X106</accession>
<gene>
    <name evidence="1" type="ORF">LCGC14_0282670</name>
</gene>
<comment type="caution">
    <text evidence="1">The sequence shown here is derived from an EMBL/GenBank/DDBJ whole genome shotgun (WGS) entry which is preliminary data.</text>
</comment>
<proteinExistence type="predicted"/>